<dbReference type="Gene3D" id="3.40.50.1240">
    <property type="entry name" value="Phosphoglycerate mutase-like"/>
    <property type="match status" value="1"/>
</dbReference>
<dbReference type="PANTHER" id="PTHR48100:SF58">
    <property type="entry name" value="PE-PGRS FAMILY PROTEIN PE_PGRS11"/>
    <property type="match status" value="1"/>
</dbReference>
<dbReference type="CDD" id="cd07067">
    <property type="entry name" value="HP_PGM_like"/>
    <property type="match status" value="1"/>
</dbReference>
<evidence type="ECO:0000313" key="3">
    <source>
        <dbReference type="Proteomes" id="UP001501295"/>
    </source>
</evidence>
<dbReference type="InterPro" id="IPR029033">
    <property type="entry name" value="His_PPase_superfam"/>
</dbReference>
<evidence type="ECO:0000313" key="2">
    <source>
        <dbReference type="EMBL" id="GAA4678046.1"/>
    </source>
</evidence>
<dbReference type="InterPro" id="IPR050275">
    <property type="entry name" value="PGM_Phosphatase"/>
</dbReference>
<accession>A0ABP8W1K6</accession>
<dbReference type="InterPro" id="IPR001345">
    <property type="entry name" value="PG/BPGM_mutase_AS"/>
</dbReference>
<dbReference type="SMART" id="SM00855">
    <property type="entry name" value="PGAM"/>
    <property type="match status" value="1"/>
</dbReference>
<dbReference type="Pfam" id="PF00300">
    <property type="entry name" value="His_Phos_1"/>
    <property type="match status" value="1"/>
</dbReference>
<sequence>MRLYLIRHGQTPANVEGRLATAAPGPGLTERGVEQAAALPAALADAGIEEIRVSTLVRTHLTAAPLAASLGLTPVVDGGFREIEAGDLEDATDEESYKLFLDPIYAWVAGDLSPRIPGGPSGVEFFARYDAAVASLAATGIAVGAVVSHGAAIRIWASAQDPALPAAFLTTHNLDNTGIVALDGSPSEGWRIASWAGDPVGGETLADAAAPDPTGQR</sequence>
<organism evidence="2 3">
    <name type="scientific">Frondihabitans cladoniiphilus</name>
    <dbReference type="NCBI Taxonomy" id="715785"/>
    <lineage>
        <taxon>Bacteria</taxon>
        <taxon>Bacillati</taxon>
        <taxon>Actinomycetota</taxon>
        <taxon>Actinomycetes</taxon>
        <taxon>Micrococcales</taxon>
        <taxon>Microbacteriaceae</taxon>
        <taxon>Frondihabitans</taxon>
    </lineage>
</organism>
<dbReference type="Proteomes" id="UP001501295">
    <property type="component" value="Unassembled WGS sequence"/>
</dbReference>
<feature type="region of interest" description="Disordered" evidence="1">
    <location>
        <begin position="198"/>
        <end position="217"/>
    </location>
</feature>
<evidence type="ECO:0000256" key="1">
    <source>
        <dbReference type="SAM" id="MobiDB-lite"/>
    </source>
</evidence>
<dbReference type="PANTHER" id="PTHR48100">
    <property type="entry name" value="BROAD-SPECIFICITY PHOSPHATASE YOR283W-RELATED"/>
    <property type="match status" value="1"/>
</dbReference>
<name>A0ABP8W1K6_9MICO</name>
<comment type="caution">
    <text evidence="2">The sequence shown here is derived from an EMBL/GenBank/DDBJ whole genome shotgun (WGS) entry which is preliminary data.</text>
</comment>
<reference evidence="3" key="1">
    <citation type="journal article" date="2019" name="Int. J. Syst. Evol. Microbiol.">
        <title>The Global Catalogue of Microorganisms (GCM) 10K type strain sequencing project: providing services to taxonomists for standard genome sequencing and annotation.</title>
        <authorList>
            <consortium name="The Broad Institute Genomics Platform"/>
            <consortium name="The Broad Institute Genome Sequencing Center for Infectious Disease"/>
            <person name="Wu L."/>
            <person name="Ma J."/>
        </authorList>
    </citation>
    <scope>NUCLEOTIDE SEQUENCE [LARGE SCALE GENOMIC DNA]</scope>
    <source>
        <strain evidence="3">JCM 18956</strain>
    </source>
</reference>
<dbReference type="PROSITE" id="PS00175">
    <property type="entry name" value="PG_MUTASE"/>
    <property type="match status" value="1"/>
</dbReference>
<gene>
    <name evidence="2" type="ORF">GCM10025780_23680</name>
</gene>
<dbReference type="RefSeq" id="WP_345376089.1">
    <property type="nucleotide sequence ID" value="NZ_BAABLM010000004.1"/>
</dbReference>
<dbReference type="InterPro" id="IPR013078">
    <property type="entry name" value="His_Pase_superF_clade-1"/>
</dbReference>
<keyword evidence="3" id="KW-1185">Reference proteome</keyword>
<protein>
    <submittedName>
        <fullName evidence="2">Histidine phosphatase family protein</fullName>
    </submittedName>
</protein>
<dbReference type="EMBL" id="BAABLM010000004">
    <property type="protein sequence ID" value="GAA4678046.1"/>
    <property type="molecule type" value="Genomic_DNA"/>
</dbReference>
<dbReference type="SUPFAM" id="SSF53254">
    <property type="entry name" value="Phosphoglycerate mutase-like"/>
    <property type="match status" value="1"/>
</dbReference>
<proteinExistence type="predicted"/>